<evidence type="ECO:0000313" key="2">
    <source>
        <dbReference type="EMBL" id="CEK80461.1"/>
    </source>
</evidence>
<proteinExistence type="predicted"/>
<name>A0A0B7AKE6_9EUPU</name>
<reference evidence="2" key="1">
    <citation type="submission" date="2014-12" db="EMBL/GenBank/DDBJ databases">
        <title>Insight into the proteome of Arion vulgaris.</title>
        <authorList>
            <person name="Aradska J."/>
            <person name="Bulat T."/>
            <person name="Smidak R."/>
            <person name="Sarate P."/>
            <person name="Gangsoo J."/>
            <person name="Sialana F."/>
            <person name="Bilban M."/>
            <person name="Lubec G."/>
        </authorList>
    </citation>
    <scope>NUCLEOTIDE SEQUENCE</scope>
    <source>
        <tissue evidence="2">Skin</tissue>
    </source>
</reference>
<feature type="region of interest" description="Disordered" evidence="1">
    <location>
        <begin position="23"/>
        <end position="137"/>
    </location>
</feature>
<feature type="region of interest" description="Disordered" evidence="1">
    <location>
        <begin position="156"/>
        <end position="176"/>
    </location>
</feature>
<feature type="non-terminal residue" evidence="2">
    <location>
        <position position="176"/>
    </location>
</feature>
<feature type="compositionally biased region" description="Basic and acidic residues" evidence="1">
    <location>
        <begin position="66"/>
        <end position="75"/>
    </location>
</feature>
<accession>A0A0B7AKE6</accession>
<evidence type="ECO:0000256" key="1">
    <source>
        <dbReference type="SAM" id="MobiDB-lite"/>
    </source>
</evidence>
<sequence>ESLEDDIDNSNRRQFPENIVQELEAAEDTDSITYTSGDFESDISASDSEESGTMGAMISSSTRNKKTLEKSSEGIKRKKERTSKDSKRFKQTTLDFEPQQRAGGGKIYRQSTTSSNESHNRNTRSKDINNDDTTVNSRYIDKKNDNITLGSRFIEKKNDNTKLGSRFFDKKNDNTK</sequence>
<feature type="non-terminal residue" evidence="2">
    <location>
        <position position="1"/>
    </location>
</feature>
<organism evidence="2">
    <name type="scientific">Arion vulgaris</name>
    <dbReference type="NCBI Taxonomy" id="1028688"/>
    <lineage>
        <taxon>Eukaryota</taxon>
        <taxon>Metazoa</taxon>
        <taxon>Spiralia</taxon>
        <taxon>Lophotrochozoa</taxon>
        <taxon>Mollusca</taxon>
        <taxon>Gastropoda</taxon>
        <taxon>Heterobranchia</taxon>
        <taxon>Euthyneura</taxon>
        <taxon>Panpulmonata</taxon>
        <taxon>Eupulmonata</taxon>
        <taxon>Stylommatophora</taxon>
        <taxon>Helicina</taxon>
        <taxon>Arionoidea</taxon>
        <taxon>Arionidae</taxon>
        <taxon>Arion</taxon>
    </lineage>
</organism>
<feature type="compositionally biased region" description="Basic and acidic residues" evidence="1">
    <location>
        <begin position="118"/>
        <end position="129"/>
    </location>
</feature>
<dbReference type="AlphaFoldDB" id="A0A0B7AKE6"/>
<gene>
    <name evidence="2" type="primary">ORF121048</name>
</gene>
<dbReference type="EMBL" id="HACG01033596">
    <property type="protein sequence ID" value="CEK80461.1"/>
    <property type="molecule type" value="Transcribed_RNA"/>
</dbReference>
<protein>
    <submittedName>
        <fullName evidence="2">Uncharacterized protein</fullName>
    </submittedName>
</protein>
<feature type="compositionally biased region" description="Basic and acidic residues" evidence="1">
    <location>
        <begin position="167"/>
        <end position="176"/>
    </location>
</feature>